<dbReference type="PANTHER" id="PTHR38686:SF1">
    <property type="entry name" value="APOLIPOPROTEIN N-ACYLTRANSFERASE"/>
    <property type="match status" value="1"/>
</dbReference>
<dbReference type="HAMAP" id="MF_01148">
    <property type="entry name" value="Lnt"/>
    <property type="match status" value="1"/>
</dbReference>
<comment type="catalytic activity">
    <reaction evidence="8">
        <text>N-terminal S-1,2-diacyl-sn-glyceryl-L-cysteinyl-[lipoprotein] + a glycerophospholipid = N-acyl-S-1,2-diacyl-sn-glyceryl-L-cysteinyl-[lipoprotein] + a 2-acyl-sn-glycero-3-phospholipid + H(+)</text>
        <dbReference type="Rhea" id="RHEA:48228"/>
        <dbReference type="Rhea" id="RHEA-COMP:14681"/>
        <dbReference type="Rhea" id="RHEA-COMP:14684"/>
        <dbReference type="ChEBI" id="CHEBI:15378"/>
        <dbReference type="ChEBI" id="CHEBI:136912"/>
        <dbReference type="ChEBI" id="CHEBI:140656"/>
        <dbReference type="ChEBI" id="CHEBI:140657"/>
        <dbReference type="ChEBI" id="CHEBI:140660"/>
        <dbReference type="EC" id="2.3.1.269"/>
    </reaction>
</comment>
<evidence type="ECO:0000256" key="3">
    <source>
        <dbReference type="ARBA" id="ARBA00022679"/>
    </source>
</evidence>
<evidence type="ECO:0000256" key="4">
    <source>
        <dbReference type="ARBA" id="ARBA00022692"/>
    </source>
</evidence>
<feature type="transmembrane region" description="Helical" evidence="8">
    <location>
        <begin position="577"/>
        <end position="595"/>
    </location>
</feature>
<keyword evidence="11" id="KW-0449">Lipoprotein</keyword>
<dbReference type="GO" id="GO:0042158">
    <property type="term" value="P:lipoprotein biosynthetic process"/>
    <property type="evidence" value="ECO:0007669"/>
    <property type="project" value="UniProtKB-UniRule"/>
</dbReference>
<dbReference type="SUPFAM" id="SSF56317">
    <property type="entry name" value="Carbon-nitrogen hydrolase"/>
    <property type="match status" value="1"/>
</dbReference>
<feature type="transmembrane region" description="Helical" evidence="8">
    <location>
        <begin position="548"/>
        <end position="565"/>
    </location>
</feature>
<dbReference type="Proteomes" id="UP000320048">
    <property type="component" value="Unassembled WGS sequence"/>
</dbReference>
<organism evidence="11 12">
    <name type="scientific">Candidatus Segetimicrobium genomatis</name>
    <dbReference type="NCBI Taxonomy" id="2569760"/>
    <lineage>
        <taxon>Bacteria</taxon>
        <taxon>Bacillati</taxon>
        <taxon>Candidatus Sysuimicrobiota</taxon>
        <taxon>Candidatus Sysuimicrobiia</taxon>
        <taxon>Candidatus Sysuimicrobiales</taxon>
        <taxon>Candidatus Segetimicrobiaceae</taxon>
        <taxon>Candidatus Segetimicrobium</taxon>
    </lineage>
</organism>
<accession>A0A537JCN5</accession>
<comment type="similarity">
    <text evidence="8">Belongs to the CN hydrolase family. Apolipoprotein N-acyltransferase subfamily.</text>
</comment>
<keyword evidence="3 8" id="KW-0808">Transferase</keyword>
<keyword evidence="6 8" id="KW-0472">Membrane</keyword>
<feature type="compositionally biased region" description="Polar residues" evidence="9">
    <location>
        <begin position="34"/>
        <end position="45"/>
    </location>
</feature>
<feature type="transmembrane region" description="Helical" evidence="8">
    <location>
        <begin position="148"/>
        <end position="172"/>
    </location>
</feature>
<feature type="transmembrane region" description="Helical" evidence="8">
    <location>
        <begin position="724"/>
        <end position="742"/>
    </location>
</feature>
<feature type="transmembrane region" description="Helical" evidence="8">
    <location>
        <begin position="515"/>
        <end position="536"/>
    </location>
</feature>
<feature type="compositionally biased region" description="Basic residues" evidence="9">
    <location>
        <begin position="1"/>
        <end position="18"/>
    </location>
</feature>
<protein>
    <recommendedName>
        <fullName evidence="8">Apolipoprotein N-acyltransferase</fullName>
        <shortName evidence="8">ALP N-acyltransferase</shortName>
        <ecNumber evidence="8">2.3.1.269</ecNumber>
    </recommendedName>
</protein>
<feature type="transmembrane region" description="Helical" evidence="8">
    <location>
        <begin position="215"/>
        <end position="237"/>
    </location>
</feature>
<dbReference type="PANTHER" id="PTHR38686">
    <property type="entry name" value="APOLIPOPROTEIN N-ACYLTRANSFERASE"/>
    <property type="match status" value="1"/>
</dbReference>
<gene>
    <name evidence="8 11" type="primary">lnt</name>
    <name evidence="11" type="ORF">E6H04_07145</name>
</gene>
<dbReference type="NCBIfam" id="TIGR00546">
    <property type="entry name" value="lnt"/>
    <property type="match status" value="1"/>
</dbReference>
<evidence type="ECO:0000256" key="7">
    <source>
        <dbReference type="ARBA" id="ARBA00023315"/>
    </source>
</evidence>
<keyword evidence="7 8" id="KW-0012">Acyltransferase</keyword>
<comment type="subcellular location">
    <subcellularLocation>
        <location evidence="1 8">Cell membrane</location>
        <topology evidence="1 8">Multi-pass membrane protein</topology>
    </subcellularLocation>
</comment>
<dbReference type="Pfam" id="PF20154">
    <property type="entry name" value="LNT_N"/>
    <property type="match status" value="1"/>
</dbReference>
<dbReference type="InterPro" id="IPR036526">
    <property type="entry name" value="C-N_Hydrolase_sf"/>
</dbReference>
<feature type="transmembrane region" description="Helical" evidence="8">
    <location>
        <begin position="677"/>
        <end position="695"/>
    </location>
</feature>
<comment type="function">
    <text evidence="8">Catalyzes the phospholipid dependent N-acylation of the N-terminal cysteine of apolipoprotein, the last step in lipoprotein maturation.</text>
</comment>
<dbReference type="GO" id="GO:0016410">
    <property type="term" value="F:N-acyltransferase activity"/>
    <property type="evidence" value="ECO:0007669"/>
    <property type="project" value="UniProtKB-UniRule"/>
</dbReference>
<evidence type="ECO:0000256" key="6">
    <source>
        <dbReference type="ARBA" id="ARBA00023136"/>
    </source>
</evidence>
<evidence type="ECO:0000256" key="9">
    <source>
        <dbReference type="SAM" id="MobiDB-lite"/>
    </source>
</evidence>
<evidence type="ECO:0000256" key="5">
    <source>
        <dbReference type="ARBA" id="ARBA00022989"/>
    </source>
</evidence>
<evidence type="ECO:0000259" key="10">
    <source>
        <dbReference type="PROSITE" id="PS50263"/>
    </source>
</evidence>
<dbReference type="InterPro" id="IPR003010">
    <property type="entry name" value="C-N_Hydrolase"/>
</dbReference>
<reference evidence="11 12" key="1">
    <citation type="journal article" date="2019" name="Nat. Microbiol.">
        <title>Mediterranean grassland soil C-N compound turnover is dependent on rainfall and depth, and is mediated by genomically divergent microorganisms.</title>
        <authorList>
            <person name="Diamond S."/>
            <person name="Andeer P.F."/>
            <person name="Li Z."/>
            <person name="Crits-Christoph A."/>
            <person name="Burstein D."/>
            <person name="Anantharaman K."/>
            <person name="Lane K.R."/>
            <person name="Thomas B.C."/>
            <person name="Pan C."/>
            <person name="Northen T.R."/>
            <person name="Banfield J.F."/>
        </authorList>
    </citation>
    <scope>NUCLEOTIDE SEQUENCE [LARGE SCALE GENOMIC DNA]</scope>
    <source>
        <strain evidence="11">NP_7</strain>
    </source>
</reference>
<keyword evidence="4 8" id="KW-0812">Transmembrane</keyword>
<comment type="caution">
    <text evidence="11">The sequence shown here is derived from an EMBL/GenBank/DDBJ whole genome shotgun (WGS) entry which is preliminary data.</text>
</comment>
<name>A0A537JCN5_9BACT</name>
<dbReference type="EMBL" id="VBAO01000177">
    <property type="protein sequence ID" value="TMI81291.1"/>
    <property type="molecule type" value="Genomic_DNA"/>
</dbReference>
<dbReference type="InterPro" id="IPR045378">
    <property type="entry name" value="LNT_N"/>
</dbReference>
<feature type="region of interest" description="Disordered" evidence="9">
    <location>
        <begin position="1"/>
        <end position="53"/>
    </location>
</feature>
<feature type="domain" description="CN hydrolase" evidence="10">
    <location>
        <begin position="280"/>
        <end position="502"/>
    </location>
</feature>
<dbReference type="CDD" id="cd07571">
    <property type="entry name" value="ALP_N-acyl_transferase"/>
    <property type="match status" value="1"/>
</dbReference>
<comment type="caution">
    <text evidence="8">Lacks conserved residue(s) required for the propagation of feature annotation.</text>
</comment>
<dbReference type="GO" id="GO:0005886">
    <property type="term" value="C:plasma membrane"/>
    <property type="evidence" value="ECO:0007669"/>
    <property type="project" value="UniProtKB-SubCell"/>
</dbReference>
<evidence type="ECO:0000256" key="1">
    <source>
        <dbReference type="ARBA" id="ARBA00004651"/>
    </source>
</evidence>
<evidence type="ECO:0000256" key="8">
    <source>
        <dbReference type="HAMAP-Rule" id="MF_01148"/>
    </source>
</evidence>
<feature type="transmembrane region" description="Helical" evidence="8">
    <location>
        <begin position="607"/>
        <end position="626"/>
    </location>
</feature>
<evidence type="ECO:0000313" key="12">
    <source>
        <dbReference type="Proteomes" id="UP000320048"/>
    </source>
</evidence>
<feature type="transmembrane region" description="Helical" evidence="8">
    <location>
        <begin position="123"/>
        <end position="142"/>
    </location>
</feature>
<dbReference type="PROSITE" id="PS50263">
    <property type="entry name" value="CN_HYDROLASE"/>
    <property type="match status" value="1"/>
</dbReference>
<keyword evidence="2 8" id="KW-1003">Cell membrane</keyword>
<evidence type="ECO:0000313" key="11">
    <source>
        <dbReference type="EMBL" id="TMI81291.1"/>
    </source>
</evidence>
<dbReference type="UniPathway" id="UPA00666"/>
<evidence type="ECO:0000256" key="2">
    <source>
        <dbReference type="ARBA" id="ARBA00022475"/>
    </source>
</evidence>
<dbReference type="Gene3D" id="3.60.110.10">
    <property type="entry name" value="Carbon-nitrogen hydrolase"/>
    <property type="match status" value="1"/>
</dbReference>
<proteinExistence type="inferred from homology"/>
<dbReference type="EC" id="2.3.1.269" evidence="8"/>
<dbReference type="InterPro" id="IPR004563">
    <property type="entry name" value="Apolipo_AcylTrfase"/>
</dbReference>
<comment type="pathway">
    <text evidence="8">Protein modification; lipoprotein biosynthesis (N-acyl transfer).</text>
</comment>
<sequence length="743" mass="77288">MGIARAARRRPRRCRSGRPRSGATIHARAAAGKSTRSVTGATNSAVRLGRGPPPPWLRTPRVVWAPSFDLSSPDRAVRFTDLVAVVVSGLGFVLAFPLPDLGFVAWVTLIPLLIATRHHPPRAAFWLGCLWGIVAYGGVFWWSTTFGVAAWALLTALGAVFPGLAMLATAWVERDHDGPWIFLWIALVWTAVEFLRSQGPLGFPWALLGASQHQAASVIQIASLTGVYGVSFLVALTNATLYVILTRRAVVVPVCGTGIVLAGALLWGVGELRHPVPATFVAAAVQPNFPGRGEQGPEAAARALADLGRLTHEAAGRGATLVVWPETASPVDIGSPPVLAAIRSWARADRVSVIATSLEGGRTNSAFAFAPSGLLVGRYDKVRLVPFAEAGEEPGRAPGVLRTPPAQLGVAICFESVFPGIARRAVRDGATLLAVLTNDAWFDGRTAPAQHAALAPFRAVEEGRYLIRAASQGISAIIDPRGRTLVELPLGRRGILTAPVAPLRGLTVYARIGDAFGWMAALASAGLLLPRALAFVAEETGTPAFSRLVAHSALPLAVIGAVIWIEGLRAAAPGPPGLSVPLVALLCVTGLQSLGRPARDLGFQAGGVGPALVFGLAGVGGLALIARQAFASHGALPALGPPGGGGWGGAAAQALAGGLALEWWLRGLVFADAAAWRGWRVAVVWSALLGAAAASWRGAEAMVWALYLGALLGLVRARWAQVPALAVAHAAGTLLLGFLISLW</sequence>
<feature type="transmembrane region" description="Helical" evidence="8">
    <location>
        <begin position="249"/>
        <end position="269"/>
    </location>
</feature>
<feature type="transmembrane region" description="Helical" evidence="8">
    <location>
        <begin position="646"/>
        <end position="665"/>
    </location>
</feature>
<dbReference type="Pfam" id="PF00795">
    <property type="entry name" value="CN_hydrolase"/>
    <property type="match status" value="1"/>
</dbReference>
<keyword evidence="5 8" id="KW-1133">Transmembrane helix</keyword>
<dbReference type="AlphaFoldDB" id="A0A537JCN5"/>
<feature type="transmembrane region" description="Helical" evidence="8">
    <location>
        <begin position="76"/>
        <end position="95"/>
    </location>
</feature>